<keyword evidence="3" id="KW-1185">Reference proteome</keyword>
<dbReference type="GO" id="GO:0016787">
    <property type="term" value="F:hydrolase activity"/>
    <property type="evidence" value="ECO:0007669"/>
    <property type="project" value="UniProtKB-KW"/>
</dbReference>
<organism evidence="2 3">
    <name type="scientific">Kaistella yananensis</name>
    <dbReference type="NCBI Taxonomy" id="2989820"/>
    <lineage>
        <taxon>Bacteria</taxon>
        <taxon>Pseudomonadati</taxon>
        <taxon>Bacteroidota</taxon>
        <taxon>Flavobacteriia</taxon>
        <taxon>Flavobacteriales</taxon>
        <taxon>Weeksellaceae</taxon>
        <taxon>Chryseobacterium group</taxon>
        <taxon>Kaistella</taxon>
    </lineage>
</organism>
<evidence type="ECO:0000313" key="2">
    <source>
        <dbReference type="EMBL" id="MCW4450694.1"/>
    </source>
</evidence>
<feature type="domain" description="AB hydrolase-1" evidence="1">
    <location>
        <begin position="165"/>
        <end position="404"/>
    </location>
</feature>
<evidence type="ECO:0000259" key="1">
    <source>
        <dbReference type="Pfam" id="PF00561"/>
    </source>
</evidence>
<dbReference type="InterPro" id="IPR053145">
    <property type="entry name" value="AB_hydrolase_Est10"/>
</dbReference>
<dbReference type="Pfam" id="PF00561">
    <property type="entry name" value="Abhydrolase_1"/>
    <property type="match status" value="1"/>
</dbReference>
<dbReference type="Proteomes" id="UP001209107">
    <property type="component" value="Unassembled WGS sequence"/>
</dbReference>
<dbReference type="Gene3D" id="3.40.50.1820">
    <property type="entry name" value="alpha/beta hydrolase"/>
    <property type="match status" value="1"/>
</dbReference>
<comment type="caution">
    <text evidence="2">The sequence shown here is derived from an EMBL/GenBank/DDBJ whole genome shotgun (WGS) entry which is preliminary data.</text>
</comment>
<keyword evidence="2" id="KW-0378">Hydrolase</keyword>
<dbReference type="InterPro" id="IPR029058">
    <property type="entry name" value="AB_hydrolase_fold"/>
</dbReference>
<name>A0ABT3JIS7_9FLAO</name>
<dbReference type="PANTHER" id="PTHR43265:SF1">
    <property type="entry name" value="ESTERASE ESTD"/>
    <property type="match status" value="1"/>
</dbReference>
<dbReference type="InterPro" id="IPR000073">
    <property type="entry name" value="AB_hydrolase_1"/>
</dbReference>
<gene>
    <name evidence="2" type="ORF">OK344_00530</name>
</gene>
<proteinExistence type="predicted"/>
<reference evidence="2 3" key="1">
    <citation type="submission" date="2022-10" db="EMBL/GenBank/DDBJ databases">
        <title>Kaistella sp. BT-6-1-3.</title>
        <authorList>
            <person name="Ai J."/>
            <person name="Deng Z."/>
        </authorList>
    </citation>
    <scope>NUCLEOTIDE SEQUENCE [LARGE SCALE GENOMIC DNA]</scope>
    <source>
        <strain evidence="2 3">BT6-1-3</strain>
    </source>
</reference>
<dbReference type="EMBL" id="JAPCHZ010000001">
    <property type="protein sequence ID" value="MCW4450694.1"/>
    <property type="molecule type" value="Genomic_DNA"/>
</dbReference>
<dbReference type="PANTHER" id="PTHR43265">
    <property type="entry name" value="ESTERASE ESTD"/>
    <property type="match status" value="1"/>
</dbReference>
<accession>A0ABT3JIS7</accession>
<dbReference type="SUPFAM" id="SSF53474">
    <property type="entry name" value="alpha/beta-Hydrolases"/>
    <property type="match status" value="1"/>
</dbReference>
<dbReference type="RefSeq" id="WP_265142960.1">
    <property type="nucleotide sequence ID" value="NZ_JAPCHZ010000001.1"/>
</dbReference>
<evidence type="ECO:0000313" key="3">
    <source>
        <dbReference type="Proteomes" id="UP001209107"/>
    </source>
</evidence>
<protein>
    <submittedName>
        <fullName evidence="2">Alpha/beta hydrolase</fullName>
    </submittedName>
</protein>
<sequence length="461" mass="50793">MITKFLIFTLIMFFSNIFGQEITGSWQGELDVQGNKLPLIIHIEKDINGYKSNFDSPLQGAKGIPFQKTVFQNNILTLDASNLGIIYTGKFGNDKIDGTFSQSGMTLPLVLIKKKGEETVIDRPQTPKPPYNYDIEEVSFENATDKNILAGTISQPKNFDKNAPILIMITGSGAQNRDEELFGHKPFAVIADDFAKKGIATLRMDDRGTGLSSKGKESDTSENFATDINSAVEFLKGKGYKNIGLIGHSEGGMIAPIVADKNKNVKFLVLLAAPGIPTSDLLQKQSYDIGKSSGASASTLETNKAVNQKIYEFVKNYNGNNLKTDLKPILISEFKKFPKGEIPAEQIETVAEKQASQISNPWFQYFIKFNPGVYLSKIKIPVLAINGSLDLQVSAKENLAGIKKSLEKAGNKNFEVIEFKGLNHLFQTAKTGNPAEYGQIEETISPKVLEKMTAWILQNKF</sequence>